<organism evidence="2 3">
    <name type="scientific">Paralvinella palmiformis</name>
    <dbReference type="NCBI Taxonomy" id="53620"/>
    <lineage>
        <taxon>Eukaryota</taxon>
        <taxon>Metazoa</taxon>
        <taxon>Spiralia</taxon>
        <taxon>Lophotrochozoa</taxon>
        <taxon>Annelida</taxon>
        <taxon>Polychaeta</taxon>
        <taxon>Sedentaria</taxon>
        <taxon>Canalipalpata</taxon>
        <taxon>Terebellida</taxon>
        <taxon>Terebelliformia</taxon>
        <taxon>Alvinellidae</taxon>
        <taxon>Paralvinella</taxon>
    </lineage>
</organism>
<dbReference type="PANTHER" id="PTHR24543:SF334">
    <property type="entry name" value="F5_8 TYPE C DOMAIN-CONTAINING PROTEIN"/>
    <property type="match status" value="1"/>
</dbReference>
<accession>A0AAD9K5W9</accession>
<dbReference type="Proteomes" id="UP001208570">
    <property type="component" value="Unassembled WGS sequence"/>
</dbReference>
<dbReference type="InterPro" id="IPR008979">
    <property type="entry name" value="Galactose-bd-like_sf"/>
</dbReference>
<dbReference type="CDD" id="cd00057">
    <property type="entry name" value="FA58C"/>
    <property type="match status" value="1"/>
</dbReference>
<sequence length="605" mass="68421">MSAPPRCAIGLGVRSGWQLTVTQSTSRRYRFSARKTSTSFDAFPKRRSSRQFVPGSRLAPDKFAELGLSRTQRHLLVDFDNLNTLVKARLTVSFPLKASELKFRVDTRMKLFTLLAQSDDDDDDDDNDDDKIKNDALLNIFFFSGFRRCEINGPLGMISGEIQDWQITASSTYPQDWDRGCHERHARVYQPNKLAWCAKYKSSSEWLQVDLGVAAKVTGVMTQGRGDGEEWVTSFMVSHSMDAFHWQYVSDQYGNQRFFRRLPSNETTPVVEDLMIVVPSFTHRSLSQTNYDNDAGVHLPGSRLRQLWPYTCHKAAIFAACGQHMLKNMLSPLEDSYLLEGGRGEVVSEHPLHIPVNFLNVVFEGNVDSYAVKHLYLDKPVVARFIKFHTVHWHKHPSMRVEIIGCQVCKIPIGLPPYGKLTASSEKHESSLGSCGAEDGFLMTNKGWCAKKTDENPWLQFDIGPPTLVTGVVTKGRGDTRRSHWVTRFRLSYSNDSKVWYFYKDASHLEAKRLWEMTNGGEGLGNITYFSLSGDIPDIASPKGLVRQHASQYRTPYPRCLSPASVLVVSSSRVLQDTRQVSAPTHLSFANRSNRSAVFKAWLLT</sequence>
<dbReference type="Gene3D" id="2.60.120.260">
    <property type="entry name" value="Galactose-binding domain-like"/>
    <property type="match status" value="3"/>
</dbReference>
<evidence type="ECO:0000313" key="2">
    <source>
        <dbReference type="EMBL" id="KAK2165451.1"/>
    </source>
</evidence>
<evidence type="ECO:0000313" key="3">
    <source>
        <dbReference type="Proteomes" id="UP001208570"/>
    </source>
</evidence>
<dbReference type="SMART" id="SM00231">
    <property type="entry name" value="FA58C"/>
    <property type="match status" value="1"/>
</dbReference>
<dbReference type="InterPro" id="IPR000421">
    <property type="entry name" value="FA58C"/>
</dbReference>
<feature type="domain" description="F5/8 type C" evidence="1">
    <location>
        <begin position="362"/>
        <end position="406"/>
    </location>
</feature>
<feature type="domain" description="F5/8 type C" evidence="1">
    <location>
        <begin position="149"/>
        <end position="258"/>
    </location>
</feature>
<keyword evidence="3" id="KW-1185">Reference proteome</keyword>
<dbReference type="PROSITE" id="PS50022">
    <property type="entry name" value="FA58C_3"/>
    <property type="match status" value="3"/>
</dbReference>
<reference evidence="2" key="1">
    <citation type="journal article" date="2023" name="Mol. Biol. Evol.">
        <title>Third-Generation Sequencing Reveals the Adaptive Role of the Epigenome in Three Deep-Sea Polychaetes.</title>
        <authorList>
            <person name="Perez M."/>
            <person name="Aroh O."/>
            <person name="Sun Y."/>
            <person name="Lan Y."/>
            <person name="Juniper S.K."/>
            <person name="Young C.R."/>
            <person name="Angers B."/>
            <person name="Qian P.Y."/>
        </authorList>
    </citation>
    <scope>NUCLEOTIDE SEQUENCE</scope>
    <source>
        <strain evidence="2">P08H-3</strain>
    </source>
</reference>
<dbReference type="AlphaFoldDB" id="A0AAD9K5W9"/>
<comment type="caution">
    <text evidence="2">The sequence shown here is derived from an EMBL/GenBank/DDBJ whole genome shotgun (WGS) entry which is preliminary data.</text>
</comment>
<dbReference type="SUPFAM" id="SSF49785">
    <property type="entry name" value="Galactose-binding domain-like"/>
    <property type="match status" value="2"/>
</dbReference>
<name>A0AAD9K5W9_9ANNE</name>
<evidence type="ECO:0000259" key="1">
    <source>
        <dbReference type="PROSITE" id="PS50022"/>
    </source>
</evidence>
<gene>
    <name evidence="2" type="ORF">LSH36_50g07012</name>
</gene>
<dbReference type="Pfam" id="PF00754">
    <property type="entry name" value="F5_F8_type_C"/>
    <property type="match status" value="2"/>
</dbReference>
<dbReference type="EMBL" id="JAODUP010000050">
    <property type="protein sequence ID" value="KAK2165451.1"/>
    <property type="molecule type" value="Genomic_DNA"/>
</dbReference>
<protein>
    <recommendedName>
        <fullName evidence="1">F5/8 type C domain-containing protein</fullName>
    </recommendedName>
</protein>
<proteinExistence type="predicted"/>
<dbReference type="PROSITE" id="PS01285">
    <property type="entry name" value="FA58C_1"/>
    <property type="match status" value="2"/>
</dbReference>
<dbReference type="PANTHER" id="PTHR24543">
    <property type="entry name" value="MULTICOPPER OXIDASE-RELATED"/>
    <property type="match status" value="1"/>
</dbReference>
<feature type="domain" description="F5/8 type C" evidence="1">
    <location>
        <begin position="409"/>
        <end position="507"/>
    </location>
</feature>